<evidence type="ECO:0008006" key="4">
    <source>
        <dbReference type="Google" id="ProtNLM"/>
    </source>
</evidence>
<evidence type="ECO:0000313" key="3">
    <source>
        <dbReference type="Proteomes" id="UP001589568"/>
    </source>
</evidence>
<keyword evidence="1" id="KW-0472">Membrane</keyword>
<evidence type="ECO:0000313" key="2">
    <source>
        <dbReference type="EMBL" id="MFB9474325.1"/>
    </source>
</evidence>
<gene>
    <name evidence="2" type="ORF">ACFFR3_32940</name>
</gene>
<feature type="transmembrane region" description="Helical" evidence="1">
    <location>
        <begin position="42"/>
        <end position="59"/>
    </location>
</feature>
<dbReference type="EMBL" id="JBHMCF010000038">
    <property type="protein sequence ID" value="MFB9474325.1"/>
    <property type="molecule type" value="Genomic_DNA"/>
</dbReference>
<keyword evidence="1" id="KW-0812">Transmembrane</keyword>
<dbReference type="RefSeq" id="WP_345391958.1">
    <property type="nucleotide sequence ID" value="NZ_BAAAXS010000001.1"/>
</dbReference>
<protein>
    <recommendedName>
        <fullName evidence="4">DUF3040 domain-containing protein</fullName>
    </recommendedName>
</protein>
<evidence type="ECO:0000256" key="1">
    <source>
        <dbReference type="SAM" id="Phobius"/>
    </source>
</evidence>
<dbReference type="Proteomes" id="UP001589568">
    <property type="component" value="Unassembled WGS sequence"/>
</dbReference>
<keyword evidence="3" id="KW-1185">Reference proteome</keyword>
<proteinExistence type="predicted"/>
<reference evidence="2 3" key="1">
    <citation type="submission" date="2024-09" db="EMBL/GenBank/DDBJ databases">
        <authorList>
            <person name="Sun Q."/>
            <person name="Mori K."/>
        </authorList>
    </citation>
    <scope>NUCLEOTIDE SEQUENCE [LARGE SCALE GENOMIC DNA]</scope>
    <source>
        <strain evidence="2 3">JCM 3324</strain>
    </source>
</reference>
<organism evidence="2 3">
    <name type="scientific">Nonomuraea salmonea</name>
    <dbReference type="NCBI Taxonomy" id="46181"/>
    <lineage>
        <taxon>Bacteria</taxon>
        <taxon>Bacillati</taxon>
        <taxon>Actinomycetota</taxon>
        <taxon>Actinomycetes</taxon>
        <taxon>Streptosporangiales</taxon>
        <taxon>Streptosporangiaceae</taxon>
        <taxon>Nonomuraea</taxon>
    </lineage>
</organism>
<sequence>MTQHTSEMRQARHHVSRPVLWALLAVFAVCNVVTSVSDLPVLVGMGFGLLTLACAAALIHQHYTARRR</sequence>
<name>A0ABV5NVJ9_9ACTN</name>
<accession>A0ABV5NVJ9</accession>
<keyword evidence="1" id="KW-1133">Transmembrane helix</keyword>
<feature type="transmembrane region" description="Helical" evidence="1">
    <location>
        <begin position="18"/>
        <end position="36"/>
    </location>
</feature>
<comment type="caution">
    <text evidence="2">The sequence shown here is derived from an EMBL/GenBank/DDBJ whole genome shotgun (WGS) entry which is preliminary data.</text>
</comment>